<keyword evidence="2" id="KW-0812">Transmembrane</keyword>
<dbReference type="EMBL" id="CP042326">
    <property type="protein sequence ID" value="QDZ39461.1"/>
    <property type="molecule type" value="Genomic_DNA"/>
</dbReference>
<dbReference type="OrthoDB" id="565202at2"/>
<name>A0A5B8NLQ0_9CHRO</name>
<reference evidence="3" key="1">
    <citation type="submission" date="2019-08" db="EMBL/GenBank/DDBJ databases">
        <title>Carotenoids and Carotenoid Binding Proteins in the Halophilic Cyanobacterium Euhalothece sp. ZM00.</title>
        <authorList>
            <person name="Cho S.M."/>
            <person name="Song J.Y."/>
            <person name="Park Y.-I."/>
        </authorList>
    </citation>
    <scope>NUCLEOTIDE SEQUENCE [LARGE SCALE GENOMIC DNA]</scope>
    <source>
        <strain evidence="3">Z-M001</strain>
    </source>
</reference>
<keyword evidence="2" id="KW-1133">Transmembrane helix</keyword>
<feature type="coiled-coil region" evidence="1">
    <location>
        <begin position="9"/>
        <end position="60"/>
    </location>
</feature>
<accession>A0A5B8NLQ0</accession>
<dbReference type="KEGG" id="enn:FRE64_05690"/>
<evidence type="ECO:0000256" key="1">
    <source>
        <dbReference type="SAM" id="Coils"/>
    </source>
</evidence>
<dbReference type="RefSeq" id="WP_146295063.1">
    <property type="nucleotide sequence ID" value="NZ_CP042326.1"/>
</dbReference>
<dbReference type="AlphaFoldDB" id="A0A5B8NLQ0"/>
<keyword evidence="4" id="KW-1185">Reference proteome</keyword>
<organism evidence="3 4">
    <name type="scientific">Euhalothece natronophila Z-M001</name>
    <dbReference type="NCBI Taxonomy" id="522448"/>
    <lineage>
        <taxon>Bacteria</taxon>
        <taxon>Bacillati</taxon>
        <taxon>Cyanobacteriota</taxon>
        <taxon>Cyanophyceae</taxon>
        <taxon>Oscillatoriophycideae</taxon>
        <taxon>Chroococcales</taxon>
        <taxon>Halothecacae</taxon>
        <taxon>Halothece cluster</taxon>
        <taxon>Euhalothece</taxon>
    </lineage>
</organism>
<evidence type="ECO:0000256" key="2">
    <source>
        <dbReference type="SAM" id="Phobius"/>
    </source>
</evidence>
<gene>
    <name evidence="3" type="ORF">FRE64_05690</name>
</gene>
<dbReference type="Proteomes" id="UP000318453">
    <property type="component" value="Chromosome"/>
</dbReference>
<evidence type="ECO:0000313" key="4">
    <source>
        <dbReference type="Proteomes" id="UP000318453"/>
    </source>
</evidence>
<keyword evidence="1" id="KW-0175">Coiled coil</keyword>
<keyword evidence="2" id="KW-0472">Membrane</keyword>
<feature type="transmembrane region" description="Helical" evidence="2">
    <location>
        <begin position="75"/>
        <end position="95"/>
    </location>
</feature>
<evidence type="ECO:0000313" key="3">
    <source>
        <dbReference type="EMBL" id="QDZ39461.1"/>
    </source>
</evidence>
<evidence type="ECO:0008006" key="5">
    <source>
        <dbReference type="Google" id="ProtNLM"/>
    </source>
</evidence>
<protein>
    <recommendedName>
        <fullName evidence="5">DUF2203 domain-containing protein</fullName>
    </recommendedName>
</protein>
<sequence>MPHSSEEDDQQWETRLKQVEETLLNLRRRYSQIQRDRAKKEELEAKLQRLQSEIESLEFELESRLVSWKDLAEPFWLAVRFGGLGIIIGWFLRAWTDSN</sequence>
<proteinExistence type="predicted"/>